<name>A0A2I0IC06_PUNGR</name>
<keyword evidence="2" id="KW-1185">Reference proteome</keyword>
<dbReference type="AlphaFoldDB" id="A0A2I0IC06"/>
<proteinExistence type="predicted"/>
<reference evidence="1 2" key="1">
    <citation type="submission" date="2017-11" db="EMBL/GenBank/DDBJ databases">
        <title>De-novo sequencing of pomegranate (Punica granatum L.) genome.</title>
        <authorList>
            <person name="Akparov Z."/>
            <person name="Amiraslanov A."/>
            <person name="Hajiyeva S."/>
            <person name="Abbasov M."/>
            <person name="Kaur K."/>
            <person name="Hamwieh A."/>
            <person name="Solovyev V."/>
            <person name="Salamov A."/>
            <person name="Braich B."/>
            <person name="Kosarev P."/>
            <person name="Mahmoud A."/>
            <person name="Hajiyev E."/>
            <person name="Babayeva S."/>
            <person name="Izzatullayeva V."/>
            <person name="Mammadov A."/>
            <person name="Mammadov A."/>
            <person name="Sharifova S."/>
            <person name="Ojaghi J."/>
            <person name="Eynullazada K."/>
            <person name="Bayramov B."/>
            <person name="Abdulazimova A."/>
            <person name="Shahmuradov I."/>
        </authorList>
    </citation>
    <scope>NUCLEOTIDE SEQUENCE [LARGE SCALE GENOMIC DNA]</scope>
    <source>
        <strain evidence="2">cv. AG2017</strain>
        <tissue evidence="1">Leaf</tissue>
    </source>
</reference>
<protein>
    <submittedName>
        <fullName evidence="1">Uncharacterized protein</fullName>
    </submittedName>
</protein>
<evidence type="ECO:0000313" key="2">
    <source>
        <dbReference type="Proteomes" id="UP000233551"/>
    </source>
</evidence>
<accession>A0A2I0IC06</accession>
<organism evidence="1 2">
    <name type="scientific">Punica granatum</name>
    <name type="common">Pomegranate</name>
    <dbReference type="NCBI Taxonomy" id="22663"/>
    <lineage>
        <taxon>Eukaryota</taxon>
        <taxon>Viridiplantae</taxon>
        <taxon>Streptophyta</taxon>
        <taxon>Embryophyta</taxon>
        <taxon>Tracheophyta</taxon>
        <taxon>Spermatophyta</taxon>
        <taxon>Magnoliopsida</taxon>
        <taxon>eudicotyledons</taxon>
        <taxon>Gunneridae</taxon>
        <taxon>Pentapetalae</taxon>
        <taxon>rosids</taxon>
        <taxon>malvids</taxon>
        <taxon>Myrtales</taxon>
        <taxon>Lythraceae</taxon>
        <taxon>Punica</taxon>
    </lineage>
</organism>
<sequence>MRLGSVHLPGDARRTHTISLGPEVSKLRLDGHVRGERRSRWSAIFDSWRVGGILLCFRTPLIEAEEIFLGSLEIPFLEGWMLGEIRTLDDHGSPRIQDSFDVSLTIHKCLIIPPSVFESSPCRVFGDYLQAVKLPHHSRREICGGPRMTYEWYSVKIRAPKGRGSRWHPRGSPLKAPRWYFAKNFDPLGNLAFFHAHKGQQLRNDRLRTIKIHNRAH</sequence>
<dbReference type="Proteomes" id="UP000233551">
    <property type="component" value="Unassembled WGS sequence"/>
</dbReference>
<dbReference type="EMBL" id="PGOL01003465">
    <property type="protein sequence ID" value="PKI40916.1"/>
    <property type="molecule type" value="Genomic_DNA"/>
</dbReference>
<comment type="caution">
    <text evidence="1">The sequence shown here is derived from an EMBL/GenBank/DDBJ whole genome shotgun (WGS) entry which is preliminary data.</text>
</comment>
<gene>
    <name evidence="1" type="ORF">CRG98_038681</name>
</gene>
<evidence type="ECO:0000313" key="1">
    <source>
        <dbReference type="EMBL" id="PKI40916.1"/>
    </source>
</evidence>